<proteinExistence type="predicted"/>
<organism evidence="2 3">
    <name type="scientific">Panagrellus redivivus</name>
    <name type="common">Microworm</name>
    <dbReference type="NCBI Taxonomy" id="6233"/>
    <lineage>
        <taxon>Eukaryota</taxon>
        <taxon>Metazoa</taxon>
        <taxon>Ecdysozoa</taxon>
        <taxon>Nematoda</taxon>
        <taxon>Chromadorea</taxon>
        <taxon>Rhabditida</taxon>
        <taxon>Tylenchina</taxon>
        <taxon>Panagrolaimomorpha</taxon>
        <taxon>Panagrolaimoidea</taxon>
        <taxon>Panagrolaimidae</taxon>
        <taxon>Panagrellus</taxon>
    </lineage>
</organism>
<dbReference type="AlphaFoldDB" id="A0A7E4V9D6"/>
<evidence type="ECO:0000313" key="3">
    <source>
        <dbReference type="WBParaSite" id="Pan_g18192.t1"/>
    </source>
</evidence>
<reference evidence="3" key="2">
    <citation type="submission" date="2020-10" db="UniProtKB">
        <authorList>
            <consortium name="WormBaseParasite"/>
        </authorList>
    </citation>
    <scope>IDENTIFICATION</scope>
</reference>
<sequence length="114" mass="12764">MSKVQNPKSTPRQDVSAGPAKENNNSKPPAKPIQKDTATAVKNTKHSNSLKEMWRQRIEHQAVIKEKMQHVRDHKRHSTTASPEPLPTVCPKLIDVVPVRPPPPETLRGRMAAK</sequence>
<dbReference type="Proteomes" id="UP000492821">
    <property type="component" value="Unassembled WGS sequence"/>
</dbReference>
<reference evidence="2" key="1">
    <citation type="journal article" date="2013" name="Genetics">
        <title>The draft genome and transcriptome of Panagrellus redivivus are shaped by the harsh demands of a free-living lifestyle.</title>
        <authorList>
            <person name="Srinivasan J."/>
            <person name="Dillman A.R."/>
            <person name="Macchietto M.G."/>
            <person name="Heikkinen L."/>
            <person name="Lakso M."/>
            <person name="Fracchia K.M."/>
            <person name="Antoshechkin I."/>
            <person name="Mortazavi A."/>
            <person name="Wong G."/>
            <person name="Sternberg P.W."/>
        </authorList>
    </citation>
    <scope>NUCLEOTIDE SEQUENCE [LARGE SCALE GENOMIC DNA]</scope>
    <source>
        <strain evidence="2">MT8872</strain>
    </source>
</reference>
<name>A0A7E4V9D6_PANRE</name>
<evidence type="ECO:0000256" key="1">
    <source>
        <dbReference type="SAM" id="MobiDB-lite"/>
    </source>
</evidence>
<feature type="compositionally biased region" description="Polar residues" evidence="1">
    <location>
        <begin position="1"/>
        <end position="13"/>
    </location>
</feature>
<protein>
    <submittedName>
        <fullName evidence="3">Small vasohibin-binding protein</fullName>
    </submittedName>
</protein>
<feature type="region of interest" description="Disordered" evidence="1">
    <location>
        <begin position="1"/>
        <end position="49"/>
    </location>
</feature>
<evidence type="ECO:0000313" key="2">
    <source>
        <dbReference type="Proteomes" id="UP000492821"/>
    </source>
</evidence>
<feature type="region of interest" description="Disordered" evidence="1">
    <location>
        <begin position="67"/>
        <end position="89"/>
    </location>
</feature>
<accession>A0A7E4V9D6</accession>
<dbReference type="WBParaSite" id="Pan_g18192.t1">
    <property type="protein sequence ID" value="Pan_g18192.t1"/>
    <property type="gene ID" value="Pan_g18192"/>
</dbReference>
<keyword evidence="2" id="KW-1185">Reference proteome</keyword>